<sequence>AAVIENGNPHKSGEYEIGAPISRSSRLVKGGGYLLMVRAVDVAEVGAGGGSVVSLDKGGSFQVGPRSSGAVPGPICYDRGGKEPTTSDANILLGYLNPEFLLGGALKVNLEDTRRIFEAKVANPLKLGLHETAFGVHQVANASMARAMRSVTTERGRDVRSFTMVAFGGSGPCHAASLAALLGIRKIIIPASPGLFSSLGLLAADQEHEFVRSLMMNRGIAHVEELEDQFMLLEQESLRTFQVEGYEASNISFTRHADVHYIGQIHELTIPIPNLTPLNEIKEIFEKEHERTYGYRSINEQIEVVNIRVIGRQIIPKVRQTDLTTIGSSLYNCAGKKPDRKAYFGQGWGLIEVPVISRYDADLQYRAGPAIIEEYDTTIVIPPDWSVRRDSDWNLILGLES</sequence>
<feature type="domain" description="Acetophenone carboxylase-like C-terminal" evidence="2">
    <location>
        <begin position="221"/>
        <end position="391"/>
    </location>
</feature>
<dbReference type="InterPro" id="IPR002821">
    <property type="entry name" value="Hydantoinase_A"/>
</dbReference>
<dbReference type="GO" id="GO:0017168">
    <property type="term" value="F:5-oxoprolinase (ATP-hydrolyzing) activity"/>
    <property type="evidence" value="ECO:0007669"/>
    <property type="project" value="TreeGrafter"/>
</dbReference>
<dbReference type="GO" id="GO:0005829">
    <property type="term" value="C:cytosol"/>
    <property type="evidence" value="ECO:0007669"/>
    <property type="project" value="TreeGrafter"/>
</dbReference>
<evidence type="ECO:0000259" key="1">
    <source>
        <dbReference type="Pfam" id="PF01968"/>
    </source>
</evidence>
<protein>
    <submittedName>
        <fullName evidence="3">Uncharacterized protein</fullName>
    </submittedName>
</protein>
<dbReference type="PANTHER" id="PTHR11365:SF23">
    <property type="entry name" value="HYPOTHETICAL 5-OXOPROLINASE (EUROFUNG)-RELATED"/>
    <property type="match status" value="1"/>
</dbReference>
<proteinExistence type="predicted"/>
<dbReference type="PANTHER" id="PTHR11365">
    <property type="entry name" value="5-OXOPROLINASE RELATED"/>
    <property type="match status" value="1"/>
</dbReference>
<accession>A0A382E022</accession>
<dbReference type="Pfam" id="PF01968">
    <property type="entry name" value="Hydantoinase_A"/>
    <property type="match status" value="1"/>
</dbReference>
<feature type="non-terminal residue" evidence="3">
    <location>
        <position position="1"/>
    </location>
</feature>
<reference evidence="3" key="1">
    <citation type="submission" date="2018-05" db="EMBL/GenBank/DDBJ databases">
        <authorList>
            <person name="Lanie J.A."/>
            <person name="Ng W.-L."/>
            <person name="Kazmierczak K.M."/>
            <person name="Andrzejewski T.M."/>
            <person name="Davidsen T.M."/>
            <person name="Wayne K.J."/>
            <person name="Tettelin H."/>
            <person name="Glass J.I."/>
            <person name="Rusch D."/>
            <person name="Podicherti R."/>
            <person name="Tsui H.-C.T."/>
            <person name="Winkler M.E."/>
        </authorList>
    </citation>
    <scope>NUCLEOTIDE SEQUENCE</scope>
</reference>
<evidence type="ECO:0000259" key="2">
    <source>
        <dbReference type="Pfam" id="PF19278"/>
    </source>
</evidence>
<evidence type="ECO:0000313" key="3">
    <source>
        <dbReference type="EMBL" id="SVB44050.1"/>
    </source>
</evidence>
<organism evidence="3">
    <name type="scientific">marine metagenome</name>
    <dbReference type="NCBI Taxonomy" id="408172"/>
    <lineage>
        <taxon>unclassified sequences</taxon>
        <taxon>metagenomes</taxon>
        <taxon>ecological metagenomes</taxon>
    </lineage>
</organism>
<dbReference type="InterPro" id="IPR049517">
    <property type="entry name" value="ACX-like_C"/>
</dbReference>
<dbReference type="Pfam" id="PF19278">
    <property type="entry name" value="Hydant_A_C"/>
    <property type="match status" value="1"/>
</dbReference>
<name>A0A382E022_9ZZZZ</name>
<gene>
    <name evidence="3" type="ORF">METZ01_LOCUS196904</name>
</gene>
<feature type="domain" description="Hydantoinase A/oxoprolinase" evidence="1">
    <location>
        <begin position="2"/>
        <end position="209"/>
    </location>
</feature>
<dbReference type="AlphaFoldDB" id="A0A382E022"/>
<dbReference type="EMBL" id="UINC01042005">
    <property type="protein sequence ID" value="SVB44050.1"/>
    <property type="molecule type" value="Genomic_DNA"/>
</dbReference>
<dbReference type="GO" id="GO:0006749">
    <property type="term" value="P:glutathione metabolic process"/>
    <property type="evidence" value="ECO:0007669"/>
    <property type="project" value="TreeGrafter"/>
</dbReference>
<dbReference type="InterPro" id="IPR045079">
    <property type="entry name" value="Oxoprolinase-like"/>
</dbReference>